<sequence>MRRFSIGRRLFQNLDNENGKLTMQQLKAMNEFNKTNLQKKANKVAHTDRQIEILKLEAQLEDISARLVDLKVILEKLNQMNDNDKLTFSINDNTLLPTRFAQSITAIALSTKFSLRTAAFLIELFLDGFRNTTTSSIDIARRATITAINSALRRYDPSSDYIDLDKLSLSTGLAALGINCSSTANPDEVHRKLLEGYTGLGIYVVHHSFTLAELFAHAGFYLTQKTIKTSFTLAQDSVSVFDGVFGSNECPQTSRALSSIISFMSKENEAPKNMSYMSWVVALTKAFTAFACLQNATQKRILESQNMKVVWDCVVVNRTMDSNPTPTMEKKPKSVGDTLAGLAAVLESYRYKNVSSSGSSLSTSSRTQSPASQPDHGRSMEHSIMKKKSGNMLSSREAKTSREYHKRNLSNDERKDLITTLTELLGETYVNDNRLDEVCDCDNSDTIKKTIWEMITENEEQIVTTETRNMNFNGLNNEYNDLNGELNGKTHNQTNTVQFPVEPRSAPQTPYQVAQNQSISYFPSYSSTSCLPSLTTEKQRFSIASESYADALSHPGESKEKLQNVLRTVTTRLTQRHVARKIEINGLEPTNYKLSRKMSTPELRMTHINNHKSGTPLQNTKSHQRNKSIGTHTHPNQIMNDKEYLDNTINNVQNAADNLALPQFSNIDEQPIAPPSSPVCRANHVTEETLPHMRRIMHQPRAEPVKDAVEETSQGVYWPRQHIVKNIHRFMRYSSAAYGKSFMRILGIGKCDWDKLPLGEGDHHANHHAFAYHNNISIDAILLSSYTDPPVGFNSDDNKICPLVHYVAVDHDAKSIVLTCRGTLGFQDILVDLTCNYQEFELDGGGDPFGYYAIHQGMLISAHRLASESNTVLSTIRKALSDFPEYGLVLCGHSLGGGAAAALALIWGTRTDVFNKQAKEKGIPFDDVHSTSFVTGFKSGLPPGRPLSCYTYGTPCVSTPDLTAYAKGLIISVVNNKDIVPTLSLGLLHDMRKLALMLHEEEGNIADEIIGRVLGFGGPHRSDDTYEKPNLDQVNEKLRDHDQIVSFISKEDAKIGHTSNAILKPGYIDPALIKADTVNHDNELNDWLWSLKTTIGADMDSIKLYPPGEVFVVERSTCFVSLAEDDGDGNEGYSSAYKQEAHRVILRYCQNVEKRFNEPFFSKSMFTDHSPVEYERATQLLFDGIAG</sequence>
<dbReference type="InterPro" id="IPR052214">
    <property type="entry name" value="DAG_Lipase-Related"/>
</dbReference>
<dbReference type="InterPro" id="IPR002921">
    <property type="entry name" value="Fungal_lipase-type"/>
</dbReference>
<comment type="subcellular location">
    <subcellularLocation>
        <location evidence="2">Cell membrane</location>
        <topology evidence="2">Multi-pass membrane protein</topology>
    </subcellularLocation>
</comment>
<evidence type="ECO:0000256" key="4">
    <source>
        <dbReference type="ARBA" id="ARBA00022553"/>
    </source>
</evidence>
<feature type="coiled-coil region" evidence="15">
    <location>
        <begin position="53"/>
        <end position="80"/>
    </location>
</feature>
<comment type="caution">
    <text evidence="18">The sequence shown here is derived from an EMBL/GenBank/DDBJ whole genome shotgun (WGS) entry which is preliminary data.</text>
</comment>
<organism evidence="18 21">
    <name type="scientific">Wallemia mellicola</name>
    <dbReference type="NCBI Taxonomy" id="1708541"/>
    <lineage>
        <taxon>Eukaryota</taxon>
        <taxon>Fungi</taxon>
        <taxon>Dikarya</taxon>
        <taxon>Basidiomycota</taxon>
        <taxon>Wallemiomycotina</taxon>
        <taxon>Wallemiomycetes</taxon>
        <taxon>Wallemiales</taxon>
        <taxon>Wallemiaceae</taxon>
        <taxon>Wallemia</taxon>
    </lineage>
</organism>
<protein>
    <recommendedName>
        <fullName evidence="14">sn-1-specific diacylglycerol lipase</fullName>
        <ecNumber evidence="14">3.1.1.116</ecNumber>
    </recommendedName>
</protein>
<keyword evidence="7" id="KW-0378">Hydrolase</keyword>
<dbReference type="PANTHER" id="PTHR45792">
    <property type="entry name" value="DIACYLGLYCEROL LIPASE HOMOLOG-RELATED"/>
    <property type="match status" value="1"/>
</dbReference>
<dbReference type="GO" id="GO:0016298">
    <property type="term" value="F:lipase activity"/>
    <property type="evidence" value="ECO:0007669"/>
    <property type="project" value="TreeGrafter"/>
</dbReference>
<keyword evidence="5" id="KW-0812">Transmembrane</keyword>
<evidence type="ECO:0000256" key="12">
    <source>
        <dbReference type="ARBA" id="ARBA00023136"/>
    </source>
</evidence>
<dbReference type="InterPro" id="IPR029058">
    <property type="entry name" value="AB_hydrolase_fold"/>
</dbReference>
<dbReference type="SUPFAM" id="SSF53474">
    <property type="entry name" value="alpha/beta-Hydrolases"/>
    <property type="match status" value="1"/>
</dbReference>
<dbReference type="PANTHER" id="PTHR45792:SF7">
    <property type="entry name" value="PUTATIVE (AFU_ORTHOLOGUE AFUA_6G02710)-RELATED"/>
    <property type="match status" value="1"/>
</dbReference>
<accession>A0A4T0RKX4</accession>
<dbReference type="Pfam" id="PF01764">
    <property type="entry name" value="Lipase_3"/>
    <property type="match status" value="1"/>
</dbReference>
<keyword evidence="15" id="KW-0175">Coiled coil</keyword>
<feature type="compositionally biased region" description="Basic and acidic residues" evidence="16">
    <location>
        <begin position="375"/>
        <end position="384"/>
    </location>
</feature>
<keyword evidence="6" id="KW-0479">Metal-binding</keyword>
<dbReference type="GO" id="GO:0046872">
    <property type="term" value="F:metal ion binding"/>
    <property type="evidence" value="ECO:0007669"/>
    <property type="project" value="UniProtKB-KW"/>
</dbReference>
<evidence type="ECO:0000256" key="13">
    <source>
        <dbReference type="ARBA" id="ARBA00024531"/>
    </source>
</evidence>
<evidence type="ECO:0000259" key="17">
    <source>
        <dbReference type="Pfam" id="PF01764"/>
    </source>
</evidence>
<comment type="cofactor">
    <cofactor evidence="1">
        <name>Ca(2+)</name>
        <dbReference type="ChEBI" id="CHEBI:29108"/>
    </cofactor>
</comment>
<evidence type="ECO:0000256" key="10">
    <source>
        <dbReference type="ARBA" id="ARBA00022989"/>
    </source>
</evidence>
<feature type="region of interest" description="Disordered" evidence="16">
    <location>
        <begin position="355"/>
        <end position="409"/>
    </location>
</feature>
<keyword evidence="11" id="KW-0443">Lipid metabolism</keyword>
<dbReference type="GO" id="GO:0046340">
    <property type="term" value="P:diacylglycerol catabolic process"/>
    <property type="evidence" value="ECO:0007669"/>
    <property type="project" value="TreeGrafter"/>
</dbReference>
<evidence type="ECO:0000256" key="8">
    <source>
        <dbReference type="ARBA" id="ARBA00022837"/>
    </source>
</evidence>
<keyword evidence="4" id="KW-0597">Phosphoprotein</keyword>
<evidence type="ECO:0000313" key="18">
    <source>
        <dbReference type="EMBL" id="TIB75839.1"/>
    </source>
</evidence>
<evidence type="ECO:0000256" key="14">
    <source>
        <dbReference type="ARBA" id="ARBA00026104"/>
    </source>
</evidence>
<dbReference type="GO" id="GO:0005886">
    <property type="term" value="C:plasma membrane"/>
    <property type="evidence" value="ECO:0007669"/>
    <property type="project" value="UniProtKB-SubCell"/>
</dbReference>
<evidence type="ECO:0000256" key="11">
    <source>
        <dbReference type="ARBA" id="ARBA00023098"/>
    </source>
</evidence>
<dbReference type="CDD" id="cd00519">
    <property type="entry name" value="Lipase_3"/>
    <property type="match status" value="1"/>
</dbReference>
<dbReference type="GO" id="GO:0019369">
    <property type="term" value="P:arachidonate metabolic process"/>
    <property type="evidence" value="ECO:0007669"/>
    <property type="project" value="TreeGrafter"/>
</dbReference>
<feature type="region of interest" description="Disordered" evidence="16">
    <location>
        <begin position="610"/>
        <end position="637"/>
    </location>
</feature>
<evidence type="ECO:0000256" key="1">
    <source>
        <dbReference type="ARBA" id="ARBA00001913"/>
    </source>
</evidence>
<reference evidence="20 21" key="1">
    <citation type="submission" date="2019-03" db="EMBL/GenBank/DDBJ databases">
        <title>Sequencing 25 genomes of Wallemia mellicola.</title>
        <authorList>
            <person name="Gostincar C."/>
        </authorList>
    </citation>
    <scope>NUCLEOTIDE SEQUENCE [LARGE SCALE GENOMIC DNA]</scope>
    <source>
        <strain evidence="19 20">EXF-1262</strain>
        <strain evidence="18 21">EXF-6152</strain>
    </source>
</reference>
<evidence type="ECO:0000256" key="16">
    <source>
        <dbReference type="SAM" id="MobiDB-lite"/>
    </source>
</evidence>
<keyword evidence="3" id="KW-1003">Cell membrane</keyword>
<proteinExistence type="predicted"/>
<evidence type="ECO:0000256" key="6">
    <source>
        <dbReference type="ARBA" id="ARBA00022723"/>
    </source>
</evidence>
<dbReference type="Proteomes" id="UP000307169">
    <property type="component" value="Unassembled WGS sequence"/>
</dbReference>
<feature type="domain" description="Fungal lipase-type" evidence="17">
    <location>
        <begin position="817"/>
        <end position="984"/>
    </location>
</feature>
<keyword evidence="9" id="KW-0442">Lipid degradation</keyword>
<evidence type="ECO:0000256" key="3">
    <source>
        <dbReference type="ARBA" id="ARBA00022475"/>
    </source>
</evidence>
<evidence type="ECO:0000256" key="9">
    <source>
        <dbReference type="ARBA" id="ARBA00022963"/>
    </source>
</evidence>
<evidence type="ECO:0000256" key="7">
    <source>
        <dbReference type="ARBA" id="ARBA00022801"/>
    </source>
</evidence>
<evidence type="ECO:0000313" key="19">
    <source>
        <dbReference type="EMBL" id="TIB96577.1"/>
    </source>
</evidence>
<evidence type="ECO:0000313" key="21">
    <source>
        <dbReference type="Proteomes" id="UP000310685"/>
    </source>
</evidence>
<evidence type="ECO:0000256" key="15">
    <source>
        <dbReference type="SAM" id="Coils"/>
    </source>
</evidence>
<keyword evidence="12" id="KW-0472">Membrane</keyword>
<gene>
    <name evidence="19" type="ORF">E3Q17_03790</name>
    <name evidence="18" type="ORF">E3Q22_03832</name>
</gene>
<evidence type="ECO:0000256" key="5">
    <source>
        <dbReference type="ARBA" id="ARBA00022692"/>
    </source>
</evidence>
<evidence type="ECO:0000313" key="20">
    <source>
        <dbReference type="Proteomes" id="UP000307169"/>
    </source>
</evidence>
<dbReference type="EMBL" id="SPRH01000061">
    <property type="protein sequence ID" value="TIB96577.1"/>
    <property type="molecule type" value="Genomic_DNA"/>
</dbReference>
<dbReference type="EC" id="3.1.1.116" evidence="14"/>
<dbReference type="EMBL" id="SPRC01000056">
    <property type="protein sequence ID" value="TIB75839.1"/>
    <property type="molecule type" value="Genomic_DNA"/>
</dbReference>
<keyword evidence="10" id="KW-1133">Transmembrane helix</keyword>
<evidence type="ECO:0000256" key="2">
    <source>
        <dbReference type="ARBA" id="ARBA00004651"/>
    </source>
</evidence>
<feature type="compositionally biased region" description="Low complexity" evidence="16">
    <location>
        <begin position="355"/>
        <end position="372"/>
    </location>
</feature>
<dbReference type="Gene3D" id="3.40.50.1820">
    <property type="entry name" value="alpha/beta hydrolase"/>
    <property type="match status" value="1"/>
</dbReference>
<keyword evidence="8" id="KW-0106">Calcium</keyword>
<dbReference type="Proteomes" id="UP000310685">
    <property type="component" value="Unassembled WGS sequence"/>
</dbReference>
<comment type="catalytic activity">
    <reaction evidence="13">
        <text>a 1,2-diacyl-sn-glycerol + H2O = a 2-acylglycerol + a fatty acid + H(+)</text>
        <dbReference type="Rhea" id="RHEA:33275"/>
        <dbReference type="ChEBI" id="CHEBI:15377"/>
        <dbReference type="ChEBI" id="CHEBI:15378"/>
        <dbReference type="ChEBI" id="CHEBI:17389"/>
        <dbReference type="ChEBI" id="CHEBI:17815"/>
        <dbReference type="ChEBI" id="CHEBI:28868"/>
        <dbReference type="EC" id="3.1.1.116"/>
    </reaction>
    <physiologicalReaction direction="left-to-right" evidence="13">
        <dbReference type="Rhea" id="RHEA:33276"/>
    </physiologicalReaction>
</comment>
<dbReference type="AlphaFoldDB" id="A0A4T0RKX4"/>
<name>A0A4T0RKX4_9BASI</name>